<feature type="transmembrane region" description="Helical" evidence="1">
    <location>
        <begin position="68"/>
        <end position="93"/>
    </location>
</feature>
<dbReference type="Pfam" id="PF13231">
    <property type="entry name" value="PMT_2"/>
    <property type="match status" value="1"/>
</dbReference>
<feature type="transmembrane region" description="Helical" evidence="1">
    <location>
        <begin position="292"/>
        <end position="316"/>
    </location>
</feature>
<gene>
    <name evidence="3" type="ORF">COV31_01020</name>
</gene>
<keyword evidence="1" id="KW-0472">Membrane</keyword>
<organism evidence="3 4">
    <name type="scientific">Candidatus Yanofskybacteria bacterium CG10_big_fil_rev_8_21_14_0_10_46_23</name>
    <dbReference type="NCBI Taxonomy" id="1975098"/>
    <lineage>
        <taxon>Bacteria</taxon>
        <taxon>Candidatus Yanofskyibacteriota</taxon>
    </lineage>
</organism>
<feature type="transmembrane region" description="Helical" evidence="1">
    <location>
        <begin position="7"/>
        <end position="25"/>
    </location>
</feature>
<dbReference type="InterPro" id="IPR038731">
    <property type="entry name" value="RgtA/B/C-like"/>
</dbReference>
<feature type="transmembrane region" description="Helical" evidence="1">
    <location>
        <begin position="263"/>
        <end position="286"/>
    </location>
</feature>
<accession>A0A2H0R4J2</accession>
<dbReference type="AlphaFoldDB" id="A0A2H0R4J2"/>
<feature type="transmembrane region" description="Helical" evidence="1">
    <location>
        <begin position="105"/>
        <end position="135"/>
    </location>
</feature>
<protein>
    <recommendedName>
        <fullName evidence="2">Glycosyltransferase RgtA/B/C/D-like domain-containing protein</fullName>
    </recommendedName>
</protein>
<feature type="transmembrane region" description="Helical" evidence="1">
    <location>
        <begin position="156"/>
        <end position="181"/>
    </location>
</feature>
<feature type="transmembrane region" description="Helical" evidence="1">
    <location>
        <begin position="31"/>
        <end position="48"/>
    </location>
</feature>
<proteinExistence type="predicted"/>
<feature type="domain" description="Glycosyltransferase RgtA/B/C/D-like" evidence="2">
    <location>
        <begin position="31"/>
        <end position="146"/>
    </location>
</feature>
<evidence type="ECO:0000313" key="3">
    <source>
        <dbReference type="EMBL" id="PIR41439.1"/>
    </source>
</evidence>
<keyword evidence="1" id="KW-1133">Transmembrane helix</keyword>
<evidence type="ECO:0000259" key="2">
    <source>
        <dbReference type="Pfam" id="PF13231"/>
    </source>
</evidence>
<dbReference type="EMBL" id="PCXO01000005">
    <property type="protein sequence ID" value="PIR41439.1"/>
    <property type="molecule type" value="Genomic_DNA"/>
</dbReference>
<evidence type="ECO:0000313" key="4">
    <source>
        <dbReference type="Proteomes" id="UP000230232"/>
    </source>
</evidence>
<feature type="transmembrane region" description="Helical" evidence="1">
    <location>
        <begin position="328"/>
        <end position="348"/>
    </location>
</feature>
<comment type="caution">
    <text evidence="3">The sequence shown here is derived from an EMBL/GenBank/DDBJ whole genome shotgun (WGS) entry which is preliminary data.</text>
</comment>
<reference evidence="3 4" key="1">
    <citation type="submission" date="2017-09" db="EMBL/GenBank/DDBJ databases">
        <title>Depth-based differentiation of microbial function through sediment-hosted aquifers and enrichment of novel symbionts in the deep terrestrial subsurface.</title>
        <authorList>
            <person name="Probst A.J."/>
            <person name="Ladd B."/>
            <person name="Jarett J.K."/>
            <person name="Geller-Mcgrath D.E."/>
            <person name="Sieber C.M."/>
            <person name="Emerson J.B."/>
            <person name="Anantharaman K."/>
            <person name="Thomas B.C."/>
            <person name="Malmstrom R."/>
            <person name="Stieglmeier M."/>
            <person name="Klingl A."/>
            <person name="Woyke T."/>
            <person name="Ryan C.M."/>
            <person name="Banfield J.F."/>
        </authorList>
    </citation>
    <scope>NUCLEOTIDE SEQUENCE [LARGE SCALE GENOMIC DNA]</scope>
    <source>
        <strain evidence="3">CG10_big_fil_rev_8_21_14_0_10_46_23</strain>
    </source>
</reference>
<name>A0A2H0R4J2_9BACT</name>
<evidence type="ECO:0000256" key="1">
    <source>
        <dbReference type="SAM" id="Phobius"/>
    </source>
</evidence>
<feature type="transmembrane region" description="Helical" evidence="1">
    <location>
        <begin position="234"/>
        <end position="251"/>
    </location>
</feature>
<keyword evidence="1" id="KW-0812">Transmembrane</keyword>
<sequence length="371" mass="41980">MSRKLEFLSVSLIVLVGFFSRFWLLAGQIEAIMALSGVIGVFGLYLLARELYNRRIALITASLVSFSFWHILVSRLGTVEILVSTILVFLFYFLWRGLRTSDVLPFIICGLLLGSTLYLSPLALVGFFVVIVVLVAHRQKIKRDYPQNKYEYLRNALARGLGVLILFTLLAGFPIGLNLYFQSSQFLNENFNNSVFQTPTPFTNLLKNLGLNLAMFNFQGDINPDQNIPGSPQLFWLVGLFFLIGLINIARDLFKYWQNHHHLALVPLLSIIWLIGGLLGVSFFGSGVNARLAVIIAPVAYLMAAKGFWWAFLSLYRWIDIRKGPHQAVFAVTATLILLLVAIGLYQYDRYFNQWASPARLLESQDLENSL</sequence>
<dbReference type="Proteomes" id="UP000230232">
    <property type="component" value="Unassembled WGS sequence"/>
</dbReference>